<evidence type="ECO:0008006" key="3">
    <source>
        <dbReference type="Google" id="ProtNLM"/>
    </source>
</evidence>
<dbReference type="EMBL" id="JAHZIK010000105">
    <property type="protein sequence ID" value="MBW7453703.1"/>
    <property type="molecule type" value="Genomic_DNA"/>
</dbReference>
<keyword evidence="2" id="KW-1185">Reference proteome</keyword>
<name>A0ABS7BYI0_9BACL</name>
<dbReference type="RefSeq" id="WP_210038400.1">
    <property type="nucleotide sequence ID" value="NZ_JBHLVU010000022.1"/>
</dbReference>
<evidence type="ECO:0000313" key="2">
    <source>
        <dbReference type="Proteomes" id="UP001519887"/>
    </source>
</evidence>
<evidence type="ECO:0000313" key="1">
    <source>
        <dbReference type="EMBL" id="MBW7453703.1"/>
    </source>
</evidence>
<reference evidence="1 2" key="1">
    <citation type="submission" date="2021-07" db="EMBL/GenBank/DDBJ databases">
        <title>Paenibacillus radiodurans sp. nov., isolated from the southeastern edge of Tengger Desert.</title>
        <authorList>
            <person name="Zhang G."/>
        </authorList>
    </citation>
    <scope>NUCLEOTIDE SEQUENCE [LARGE SCALE GENOMIC DNA]</scope>
    <source>
        <strain evidence="1 2">CCM 7311</strain>
    </source>
</reference>
<gene>
    <name evidence="1" type="ORF">K0U00_06590</name>
</gene>
<organism evidence="1 2">
    <name type="scientific">Paenibacillus sepulcri</name>
    <dbReference type="NCBI Taxonomy" id="359917"/>
    <lineage>
        <taxon>Bacteria</taxon>
        <taxon>Bacillati</taxon>
        <taxon>Bacillota</taxon>
        <taxon>Bacilli</taxon>
        <taxon>Bacillales</taxon>
        <taxon>Paenibacillaceae</taxon>
        <taxon>Paenibacillus</taxon>
    </lineage>
</organism>
<comment type="caution">
    <text evidence="1">The sequence shown here is derived from an EMBL/GenBank/DDBJ whole genome shotgun (WGS) entry which is preliminary data.</text>
</comment>
<accession>A0ABS7BYI0</accession>
<proteinExistence type="predicted"/>
<protein>
    <recommendedName>
        <fullName evidence="3">Translation initiation factor IF-2 N-terminal domain-containing protein</fullName>
    </recommendedName>
</protein>
<dbReference type="Proteomes" id="UP001519887">
    <property type="component" value="Unassembled WGS sequence"/>
</dbReference>
<sequence>MTVLNVNSPFELDILHIAQALDLDKERMLEFISSGIVSIPTQQNDELQKQNADEYTLTPQNHRTGKFRLTRFPNLQHIQLGKSRH</sequence>